<protein>
    <submittedName>
        <fullName evidence="1">Uncharacterized protein</fullName>
    </submittedName>
</protein>
<sequence length="81" mass="8567">MERRPRVWWREADGWRAGDGGGPPPGAVASLPGWVLALSIDEAGCGVYWQEAAGPEAVAAIADALRAWRDAEDGTPRGDVP</sequence>
<dbReference type="AlphaFoldDB" id="A0A095VQH5"/>
<evidence type="ECO:0000313" key="1">
    <source>
        <dbReference type="EMBL" id="KGE03378.1"/>
    </source>
</evidence>
<gene>
    <name evidence="1" type="ORF">HRUBRA_02064</name>
</gene>
<accession>A0A095VQH5</accession>
<reference evidence="1 2" key="1">
    <citation type="journal article" date="2014" name="Genome Announc.">
        <title>Genome Sequence of Gammaproteobacterial Pseudohaliea rubra Type Strain DSM 19751, Isolated from Coastal Seawater of the Mediterranean Sea.</title>
        <authorList>
            <person name="Spring S."/>
            <person name="Fiebig A."/>
            <person name="Riedel T."/>
            <person name="Goker M."/>
            <person name="Klenk H.P."/>
        </authorList>
    </citation>
    <scope>NUCLEOTIDE SEQUENCE [LARGE SCALE GENOMIC DNA]</scope>
    <source>
        <strain evidence="1 2">DSM 19751</strain>
    </source>
</reference>
<organism evidence="1 2">
    <name type="scientific">Pseudohaliea rubra DSM 19751</name>
    <dbReference type="NCBI Taxonomy" id="1265313"/>
    <lineage>
        <taxon>Bacteria</taxon>
        <taxon>Pseudomonadati</taxon>
        <taxon>Pseudomonadota</taxon>
        <taxon>Gammaproteobacteria</taxon>
        <taxon>Cellvibrionales</taxon>
        <taxon>Halieaceae</taxon>
        <taxon>Pseudohaliea</taxon>
    </lineage>
</organism>
<dbReference type="HOGENOM" id="CLU_2569118_0_0_6"/>
<dbReference type="STRING" id="1265313.HRUBRA_02064"/>
<comment type="caution">
    <text evidence="1">The sequence shown here is derived from an EMBL/GenBank/DDBJ whole genome shotgun (WGS) entry which is preliminary data.</text>
</comment>
<evidence type="ECO:0000313" key="2">
    <source>
        <dbReference type="Proteomes" id="UP000029640"/>
    </source>
</evidence>
<name>A0A095VQH5_9GAMM</name>
<dbReference type="Proteomes" id="UP000029640">
    <property type="component" value="Unassembled WGS sequence"/>
</dbReference>
<dbReference type="EMBL" id="AUVB01000057">
    <property type="protein sequence ID" value="KGE03378.1"/>
    <property type="molecule type" value="Genomic_DNA"/>
</dbReference>
<proteinExistence type="predicted"/>
<keyword evidence="2" id="KW-1185">Reference proteome</keyword>